<reference evidence="4" key="1">
    <citation type="journal article" date="2019" name="Int. J. Syst. Evol. Microbiol.">
        <title>The Global Catalogue of Microorganisms (GCM) 10K type strain sequencing project: providing services to taxonomists for standard genome sequencing and annotation.</title>
        <authorList>
            <consortium name="The Broad Institute Genomics Platform"/>
            <consortium name="The Broad Institute Genome Sequencing Center for Infectious Disease"/>
            <person name="Wu L."/>
            <person name="Ma J."/>
        </authorList>
    </citation>
    <scope>NUCLEOTIDE SEQUENCE [LARGE SCALE GENOMIC DNA]</scope>
    <source>
        <strain evidence="4">CGMCC 1.12295</strain>
    </source>
</reference>
<proteinExistence type="predicted"/>
<dbReference type="InterPro" id="IPR007210">
    <property type="entry name" value="ABC_Gly_betaine_transp_sub-bd"/>
</dbReference>
<sequence>MRKVSTVFLLLVLVLLSACGSKSSSGSGGSITIGTQTFSEVKILAHMYKELIEDSTDISVTIKPDLPTSPVIIEAMDKDEIQMSTHYTGTALESYFGVENPESDEATLEQAKRDFGKEFNFKWFDSLGFAIDYSFTVRRDIAEKYNLKTISDLEDIAGDMTAAFDTNWKERKNDGYDAFIEKYGFEFGKVRPMEIGLVYDAVKNEDVDIAVAYSTDARIRLYDLVILEDDKSLFPPYDASPVVKQETIDEYPEIADAIEPLLGRIDLDTIQRLNGEVDIEGKDPEEVAVNYLKEQGLLE</sequence>
<dbReference type="Gene3D" id="3.40.190.10">
    <property type="entry name" value="Periplasmic binding protein-like II"/>
    <property type="match status" value="1"/>
</dbReference>
<feature type="chain" id="PRO_5045890397" evidence="1">
    <location>
        <begin position="24"/>
        <end position="299"/>
    </location>
</feature>
<dbReference type="EMBL" id="JBHUEO010000121">
    <property type="protein sequence ID" value="MFD1708900.1"/>
    <property type="molecule type" value="Genomic_DNA"/>
</dbReference>
<feature type="signal peptide" evidence="1">
    <location>
        <begin position="1"/>
        <end position="23"/>
    </location>
</feature>
<dbReference type="Pfam" id="PF04069">
    <property type="entry name" value="OpuAC"/>
    <property type="match status" value="1"/>
</dbReference>
<feature type="domain" description="ABC-type glycine betaine transport system substrate-binding" evidence="2">
    <location>
        <begin position="30"/>
        <end position="294"/>
    </location>
</feature>
<evidence type="ECO:0000313" key="3">
    <source>
        <dbReference type="EMBL" id="MFD1708900.1"/>
    </source>
</evidence>
<keyword evidence="1" id="KW-0732">Signal</keyword>
<gene>
    <name evidence="3" type="ORF">ACFSCZ_19740</name>
</gene>
<protein>
    <submittedName>
        <fullName evidence="3">Glycine betaine ABC transporter substrate-binding protein</fullName>
    </submittedName>
</protein>
<name>A0ABW4KLL9_9BACI</name>
<evidence type="ECO:0000256" key="1">
    <source>
        <dbReference type="SAM" id="SignalP"/>
    </source>
</evidence>
<dbReference type="Gene3D" id="3.40.190.120">
    <property type="entry name" value="Osmoprotection protein (prox), domain 2"/>
    <property type="match status" value="1"/>
</dbReference>
<evidence type="ECO:0000313" key="4">
    <source>
        <dbReference type="Proteomes" id="UP001597301"/>
    </source>
</evidence>
<organism evidence="3 4">
    <name type="scientific">Siminovitchia sediminis</name>
    <dbReference type="NCBI Taxonomy" id="1274353"/>
    <lineage>
        <taxon>Bacteria</taxon>
        <taxon>Bacillati</taxon>
        <taxon>Bacillota</taxon>
        <taxon>Bacilli</taxon>
        <taxon>Bacillales</taxon>
        <taxon>Bacillaceae</taxon>
        <taxon>Siminovitchia</taxon>
    </lineage>
</organism>
<keyword evidence="4" id="KW-1185">Reference proteome</keyword>
<evidence type="ECO:0000259" key="2">
    <source>
        <dbReference type="Pfam" id="PF04069"/>
    </source>
</evidence>
<dbReference type="RefSeq" id="WP_380776772.1">
    <property type="nucleotide sequence ID" value="NZ_JBHUEO010000121.1"/>
</dbReference>
<dbReference type="PROSITE" id="PS51257">
    <property type="entry name" value="PROKAR_LIPOPROTEIN"/>
    <property type="match status" value="1"/>
</dbReference>
<comment type="caution">
    <text evidence="3">The sequence shown here is derived from an EMBL/GenBank/DDBJ whole genome shotgun (WGS) entry which is preliminary data.</text>
</comment>
<dbReference type="Proteomes" id="UP001597301">
    <property type="component" value="Unassembled WGS sequence"/>
</dbReference>
<dbReference type="SUPFAM" id="SSF53850">
    <property type="entry name" value="Periplasmic binding protein-like II"/>
    <property type="match status" value="1"/>
</dbReference>
<accession>A0ABW4KLL9</accession>